<dbReference type="SUPFAM" id="SSF141318">
    <property type="entry name" value="TM0957-like"/>
    <property type="match status" value="1"/>
</dbReference>
<gene>
    <name evidence="1" type="ORF">I8J31_12925</name>
</gene>
<dbReference type="Proteomes" id="UP000628710">
    <property type="component" value="Unassembled WGS sequence"/>
</dbReference>
<accession>A0A934JUI4</accession>
<name>A0A934JUI4_9GAMM</name>
<dbReference type="RefSeq" id="WP_199468990.1">
    <property type="nucleotide sequence ID" value="NZ_JAEMNX010000015.1"/>
</dbReference>
<dbReference type="PIRSF" id="PIRSF033535">
    <property type="entry name" value="UCP033535_plp"/>
    <property type="match status" value="1"/>
</dbReference>
<proteinExistence type="predicted"/>
<protein>
    <submittedName>
        <fullName evidence="1">DUF2291 family protein</fullName>
    </submittedName>
</protein>
<comment type="caution">
    <text evidence="1">The sequence shown here is derived from an EMBL/GenBank/DDBJ whole genome shotgun (WGS) entry which is preliminary data.</text>
</comment>
<sequence length="211" mass="23253">MYKSFVSKVCQLNLCQLNTRLLKTILLSVVFASLTACHVVDLDENGKPIIPMSAADAALFKNMTPEAITEKIWPSVKQDARDKAVELSTVVENAKLVSFVRFQGVVLKLDESKLKKSLIVESSGYQIALQVGSIIKGNSIRDAMSFLSFDQFKNQIQFARLSKALNKQSIRQITQPDASWVGETVDVLAAVTITSNKVTHAVPLEIKKEGL</sequence>
<dbReference type="EMBL" id="JAEMNX010000015">
    <property type="protein sequence ID" value="MBJ7538581.1"/>
    <property type="molecule type" value="Genomic_DNA"/>
</dbReference>
<dbReference type="Pfam" id="PF10054">
    <property type="entry name" value="DUF2291"/>
    <property type="match status" value="1"/>
</dbReference>
<dbReference type="InterPro" id="IPR014582">
    <property type="entry name" value="UCP033535_lipo"/>
</dbReference>
<reference evidence="1" key="1">
    <citation type="submission" date="2020-12" db="EMBL/GenBank/DDBJ databases">
        <title>Marinomonas arctica sp. nov., a psychrotolerant bacterium isolated from the Arctic.</title>
        <authorList>
            <person name="Zhang Y."/>
        </authorList>
    </citation>
    <scope>NUCLEOTIDE SEQUENCE</scope>
    <source>
        <strain evidence="1">C1424</strain>
    </source>
</reference>
<keyword evidence="2" id="KW-1185">Reference proteome</keyword>
<dbReference type="AlphaFoldDB" id="A0A934JUI4"/>
<evidence type="ECO:0000313" key="1">
    <source>
        <dbReference type="EMBL" id="MBJ7538581.1"/>
    </source>
</evidence>
<organism evidence="1 2">
    <name type="scientific">Marinomonas transparens</name>
    <dbReference type="NCBI Taxonomy" id="2795388"/>
    <lineage>
        <taxon>Bacteria</taxon>
        <taxon>Pseudomonadati</taxon>
        <taxon>Pseudomonadota</taxon>
        <taxon>Gammaproteobacteria</taxon>
        <taxon>Oceanospirillales</taxon>
        <taxon>Oceanospirillaceae</taxon>
        <taxon>Marinomonas</taxon>
    </lineage>
</organism>
<dbReference type="InterPro" id="IPR036215">
    <property type="entry name" value="TM0957-like_sf"/>
</dbReference>
<evidence type="ECO:0000313" key="2">
    <source>
        <dbReference type="Proteomes" id="UP000628710"/>
    </source>
</evidence>